<dbReference type="Gene3D" id="3.40.1390.10">
    <property type="entry name" value="MurE/MurF, N-terminal domain"/>
    <property type="match status" value="1"/>
</dbReference>
<feature type="non-terminal residue" evidence="2">
    <location>
        <position position="52"/>
    </location>
</feature>
<name>A0A9D1M936_9BACT</name>
<organism evidence="2 3">
    <name type="scientific">Candidatus Gallibacteroides avistercoris</name>
    <dbReference type="NCBI Taxonomy" id="2840833"/>
    <lineage>
        <taxon>Bacteria</taxon>
        <taxon>Pseudomonadati</taxon>
        <taxon>Bacteroidota</taxon>
        <taxon>Bacteroidia</taxon>
        <taxon>Bacteroidales</taxon>
        <taxon>Bacteroidaceae</taxon>
        <taxon>Bacteroidaceae incertae sedis</taxon>
        <taxon>Candidatus Gallibacteroides</taxon>
    </lineage>
</organism>
<dbReference type="InterPro" id="IPR035911">
    <property type="entry name" value="MurE/MurF_N"/>
</dbReference>
<accession>A0A9D1M936</accession>
<dbReference type="Proteomes" id="UP000824112">
    <property type="component" value="Unassembled WGS sequence"/>
</dbReference>
<protein>
    <submittedName>
        <fullName evidence="2">UDP-N-acetylmuramoyl-L-alanyl-D-glutamate--2, 6-diaminopimelate ligase</fullName>
    </submittedName>
</protein>
<dbReference type="GO" id="GO:0016881">
    <property type="term" value="F:acid-amino acid ligase activity"/>
    <property type="evidence" value="ECO:0007669"/>
    <property type="project" value="InterPro"/>
</dbReference>
<dbReference type="InterPro" id="IPR000713">
    <property type="entry name" value="Mur_ligase_N"/>
</dbReference>
<proteinExistence type="predicted"/>
<reference evidence="2" key="2">
    <citation type="journal article" date="2021" name="PeerJ">
        <title>Extensive microbial diversity within the chicken gut microbiome revealed by metagenomics and culture.</title>
        <authorList>
            <person name="Gilroy R."/>
            <person name="Ravi A."/>
            <person name="Getino M."/>
            <person name="Pursley I."/>
            <person name="Horton D.L."/>
            <person name="Alikhan N.F."/>
            <person name="Baker D."/>
            <person name="Gharbi K."/>
            <person name="Hall N."/>
            <person name="Watson M."/>
            <person name="Adriaenssens E.M."/>
            <person name="Foster-Nyarko E."/>
            <person name="Jarju S."/>
            <person name="Secka A."/>
            <person name="Antonio M."/>
            <person name="Oren A."/>
            <person name="Chaudhuri R.R."/>
            <person name="La Ragione R."/>
            <person name="Hildebrand F."/>
            <person name="Pallen M.J."/>
        </authorList>
    </citation>
    <scope>NUCLEOTIDE SEQUENCE</scope>
    <source>
        <strain evidence="2">CHK158-818</strain>
    </source>
</reference>
<gene>
    <name evidence="2" type="ORF">IAB03_10035</name>
</gene>
<sequence>MKLTDLLSRIGILRQQGDMQQNISGITADSRKVEPGSLFVAISGTVSDGHDY</sequence>
<comment type="caution">
    <text evidence="2">The sequence shown here is derived from an EMBL/GenBank/DDBJ whole genome shotgun (WGS) entry which is preliminary data.</text>
</comment>
<evidence type="ECO:0000313" key="3">
    <source>
        <dbReference type="Proteomes" id="UP000824112"/>
    </source>
</evidence>
<keyword evidence="2" id="KW-0436">Ligase</keyword>
<feature type="domain" description="Mur ligase N-terminal catalytic" evidence="1">
    <location>
        <begin position="23"/>
        <end position="52"/>
    </location>
</feature>
<reference evidence="2" key="1">
    <citation type="submission" date="2020-10" db="EMBL/GenBank/DDBJ databases">
        <authorList>
            <person name="Gilroy R."/>
        </authorList>
    </citation>
    <scope>NUCLEOTIDE SEQUENCE</scope>
    <source>
        <strain evidence="2">CHK158-818</strain>
    </source>
</reference>
<dbReference type="Pfam" id="PF01225">
    <property type="entry name" value="Mur_ligase"/>
    <property type="match status" value="1"/>
</dbReference>
<dbReference type="SUPFAM" id="SSF63418">
    <property type="entry name" value="MurE/MurF N-terminal domain"/>
    <property type="match status" value="1"/>
</dbReference>
<dbReference type="AlphaFoldDB" id="A0A9D1M936"/>
<evidence type="ECO:0000313" key="2">
    <source>
        <dbReference type="EMBL" id="HIU56128.1"/>
    </source>
</evidence>
<dbReference type="EMBL" id="DVNA01000232">
    <property type="protein sequence ID" value="HIU56128.1"/>
    <property type="molecule type" value="Genomic_DNA"/>
</dbReference>
<evidence type="ECO:0000259" key="1">
    <source>
        <dbReference type="Pfam" id="PF01225"/>
    </source>
</evidence>